<reference evidence="2" key="1">
    <citation type="submission" date="2023-08" db="EMBL/GenBank/DDBJ databases">
        <title>A de novo genome assembly of Solanum verrucosum Schlechtendal, a Mexican diploid species geographically isolated from the other diploid A-genome species in potato relatives.</title>
        <authorList>
            <person name="Hosaka K."/>
        </authorList>
    </citation>
    <scope>NUCLEOTIDE SEQUENCE</scope>
    <source>
        <tissue evidence="2">Young leaves</tissue>
    </source>
</reference>
<evidence type="ECO:0000313" key="2">
    <source>
        <dbReference type="EMBL" id="WMV15667.1"/>
    </source>
</evidence>
<sequence length="138" mass="15950">MPPKVICFSWVSVNGSCLTQDNLMRRKFRLANRCYMCSCNPKSINHLFLHCTVATDLWNMFCSLFGLTWAMPGSLRETFVCWSSWKVGKSIKKIWSLVPACILWCLWIERNKRCFDGIPTPVSSLKASYLISLFSNYC</sequence>
<dbReference type="InterPro" id="IPR026960">
    <property type="entry name" value="RVT-Znf"/>
</dbReference>
<protein>
    <recommendedName>
        <fullName evidence="1">Reverse transcriptase zinc-binding domain-containing protein</fullName>
    </recommendedName>
</protein>
<dbReference type="Proteomes" id="UP001234989">
    <property type="component" value="Chromosome 2"/>
</dbReference>
<feature type="domain" description="Reverse transcriptase zinc-binding" evidence="1">
    <location>
        <begin position="1"/>
        <end position="58"/>
    </location>
</feature>
<gene>
    <name evidence="2" type="ORF">MTR67_009052</name>
</gene>
<dbReference type="AlphaFoldDB" id="A0AAF0TD15"/>
<name>A0AAF0TD15_SOLVR</name>
<dbReference type="EMBL" id="CP133613">
    <property type="protein sequence ID" value="WMV15667.1"/>
    <property type="molecule type" value="Genomic_DNA"/>
</dbReference>
<proteinExistence type="predicted"/>
<organism evidence="2 3">
    <name type="scientific">Solanum verrucosum</name>
    <dbReference type="NCBI Taxonomy" id="315347"/>
    <lineage>
        <taxon>Eukaryota</taxon>
        <taxon>Viridiplantae</taxon>
        <taxon>Streptophyta</taxon>
        <taxon>Embryophyta</taxon>
        <taxon>Tracheophyta</taxon>
        <taxon>Spermatophyta</taxon>
        <taxon>Magnoliopsida</taxon>
        <taxon>eudicotyledons</taxon>
        <taxon>Gunneridae</taxon>
        <taxon>Pentapetalae</taxon>
        <taxon>asterids</taxon>
        <taxon>lamiids</taxon>
        <taxon>Solanales</taxon>
        <taxon>Solanaceae</taxon>
        <taxon>Solanoideae</taxon>
        <taxon>Solaneae</taxon>
        <taxon>Solanum</taxon>
    </lineage>
</organism>
<evidence type="ECO:0000259" key="1">
    <source>
        <dbReference type="Pfam" id="PF13966"/>
    </source>
</evidence>
<keyword evidence="3" id="KW-1185">Reference proteome</keyword>
<accession>A0AAF0TD15</accession>
<evidence type="ECO:0000313" key="3">
    <source>
        <dbReference type="Proteomes" id="UP001234989"/>
    </source>
</evidence>
<dbReference type="Pfam" id="PF13966">
    <property type="entry name" value="zf-RVT"/>
    <property type="match status" value="1"/>
</dbReference>